<protein>
    <submittedName>
        <fullName evidence="1">Uncharacterized protein</fullName>
    </submittedName>
</protein>
<dbReference type="Proteomes" id="UP001430953">
    <property type="component" value="Unassembled WGS sequence"/>
</dbReference>
<proteinExistence type="predicted"/>
<name>A0AAW2EVB3_9HYME</name>
<organism evidence="1 2">
    <name type="scientific">Cardiocondyla obscurior</name>
    <dbReference type="NCBI Taxonomy" id="286306"/>
    <lineage>
        <taxon>Eukaryota</taxon>
        <taxon>Metazoa</taxon>
        <taxon>Ecdysozoa</taxon>
        <taxon>Arthropoda</taxon>
        <taxon>Hexapoda</taxon>
        <taxon>Insecta</taxon>
        <taxon>Pterygota</taxon>
        <taxon>Neoptera</taxon>
        <taxon>Endopterygota</taxon>
        <taxon>Hymenoptera</taxon>
        <taxon>Apocrita</taxon>
        <taxon>Aculeata</taxon>
        <taxon>Formicoidea</taxon>
        <taxon>Formicidae</taxon>
        <taxon>Myrmicinae</taxon>
        <taxon>Cardiocondyla</taxon>
    </lineage>
</organism>
<keyword evidence="2" id="KW-1185">Reference proteome</keyword>
<dbReference type="EMBL" id="JADYXP020000017">
    <property type="protein sequence ID" value="KAL0107268.1"/>
    <property type="molecule type" value="Genomic_DNA"/>
</dbReference>
<gene>
    <name evidence="1" type="ORF">PUN28_015658</name>
</gene>
<sequence length="579" mass="67525">MDNSQQRNIPDHTIKDVFRTTMCFTKLNMQENNTFGDTFDTQNMDRVIDNNIPSLKQNSLNDNVPNFKSLLSETFPFRGFTPSEISMIPNHIKNADSLSHLNDNARNYLERSSKYQVPSHEHHLNKKYSVPDDFNVCNSIGESHLCHSKYRTGYQDTCSTKICNKTDITEDLEPNKISQRLNNVRCKRFKDTFDTQSSTSHMIIDVDQHAAIKQTKSDIYKMDVCQDEDQNIIINVLNVTDDLLPTTRDKLKTSISNFLKRAQEEIFVELSGFPRIKSYPQMGSSNVVDFTSKERKSETPSKILNYFASVSSNDNMCMKQQDIDINVKENQKKSTKRTKQKVISYDNRSQKKCNFQEFNKVAELQSQRSNLNYDAEKKVAECECKEKNTGNVDRRCKTESKLDNIYNLDDSFQARSMFQLAAYKKRYYNTLLNVQKAKVAISNSSASPSDHLTVYDDPYYTNYIRQQQHLLHQQRHLTERSQFLTCPMDLSGLSSMHCEPYSWARSICKYLLLKQLRLERQTLPRNPQNQSGWIHRHTRHGYPYFSVPNESDETKYRVRRQNLEEIVGKLKETEPSNFN</sequence>
<comment type="caution">
    <text evidence="1">The sequence shown here is derived from an EMBL/GenBank/DDBJ whole genome shotgun (WGS) entry which is preliminary data.</text>
</comment>
<reference evidence="1 2" key="1">
    <citation type="submission" date="2023-03" db="EMBL/GenBank/DDBJ databases">
        <title>High recombination rates correlate with genetic variation in Cardiocondyla obscurior ants.</title>
        <authorList>
            <person name="Errbii M."/>
        </authorList>
    </citation>
    <scope>NUCLEOTIDE SEQUENCE [LARGE SCALE GENOMIC DNA]</scope>
    <source>
        <strain evidence="1">Alpha-2009</strain>
        <tissue evidence="1">Whole body</tissue>
    </source>
</reference>
<evidence type="ECO:0000313" key="2">
    <source>
        <dbReference type="Proteomes" id="UP001430953"/>
    </source>
</evidence>
<accession>A0AAW2EVB3</accession>
<dbReference type="AlphaFoldDB" id="A0AAW2EVB3"/>
<evidence type="ECO:0000313" key="1">
    <source>
        <dbReference type="EMBL" id="KAL0107268.1"/>
    </source>
</evidence>